<evidence type="ECO:0008006" key="3">
    <source>
        <dbReference type="Google" id="ProtNLM"/>
    </source>
</evidence>
<evidence type="ECO:0000313" key="1">
    <source>
        <dbReference type="EMBL" id="PNF23799.1"/>
    </source>
</evidence>
<dbReference type="Gene3D" id="3.80.10.10">
    <property type="entry name" value="Ribonuclease Inhibitor"/>
    <property type="match status" value="2"/>
</dbReference>
<dbReference type="InterPro" id="IPR032675">
    <property type="entry name" value="LRR_dom_sf"/>
</dbReference>
<gene>
    <name evidence="1" type="ORF">B7P43_G16127</name>
</gene>
<reference evidence="1 2" key="1">
    <citation type="submission" date="2017-12" db="EMBL/GenBank/DDBJ databases">
        <title>Hemimetabolous genomes reveal molecular basis of termite eusociality.</title>
        <authorList>
            <person name="Harrison M.C."/>
            <person name="Jongepier E."/>
            <person name="Robertson H.M."/>
            <person name="Arning N."/>
            <person name="Bitard-Feildel T."/>
            <person name="Chao H."/>
            <person name="Childers C.P."/>
            <person name="Dinh H."/>
            <person name="Doddapaneni H."/>
            <person name="Dugan S."/>
            <person name="Gowin J."/>
            <person name="Greiner C."/>
            <person name="Han Y."/>
            <person name="Hu H."/>
            <person name="Hughes D.S.T."/>
            <person name="Huylmans A.-K."/>
            <person name="Kemena C."/>
            <person name="Kremer L.P.M."/>
            <person name="Lee S.L."/>
            <person name="Lopez-Ezquerra A."/>
            <person name="Mallet L."/>
            <person name="Monroy-Kuhn J.M."/>
            <person name="Moser A."/>
            <person name="Murali S.C."/>
            <person name="Muzny D.M."/>
            <person name="Otani S."/>
            <person name="Piulachs M.-D."/>
            <person name="Poelchau M."/>
            <person name="Qu J."/>
            <person name="Schaub F."/>
            <person name="Wada-Katsumata A."/>
            <person name="Worley K.C."/>
            <person name="Xie Q."/>
            <person name="Ylla G."/>
            <person name="Poulsen M."/>
            <person name="Gibbs R.A."/>
            <person name="Schal C."/>
            <person name="Richards S."/>
            <person name="Belles X."/>
            <person name="Korb J."/>
            <person name="Bornberg-Bauer E."/>
        </authorList>
    </citation>
    <scope>NUCLEOTIDE SEQUENCE [LARGE SCALE GENOMIC DNA]</scope>
    <source>
        <tissue evidence="1">Whole body</tissue>
    </source>
</reference>
<protein>
    <recommendedName>
        <fullName evidence="3">F-box domain-containing protein</fullName>
    </recommendedName>
</protein>
<dbReference type="InParanoid" id="A0A2J7Q5E4"/>
<dbReference type="PANTHER" id="PTHR13318">
    <property type="entry name" value="PARTNER OF PAIRED, ISOFORM B-RELATED"/>
    <property type="match status" value="1"/>
</dbReference>
<dbReference type="Proteomes" id="UP000235965">
    <property type="component" value="Unassembled WGS sequence"/>
</dbReference>
<dbReference type="GO" id="GO:0031146">
    <property type="term" value="P:SCF-dependent proteasomal ubiquitin-dependent protein catabolic process"/>
    <property type="evidence" value="ECO:0007669"/>
    <property type="project" value="TreeGrafter"/>
</dbReference>
<sequence>MGKRKYPVRLEELAFIEVCQMVREAGVNWTRRLRSAAVTSQSSWLQEIESVEEECVLVRTHLASLPVPLVSEVIIHNAVKKFIKLVEHYHYHDPRPLISRVFDRQVHEGVCGNMMKAVLLPCISTCDVGVTKSCFVQGLLMKLLYAIPNIKTLILPPLTRPRCLQLLVERFQILTHLENFYFPKGCTTEIIIQLSEYCPHMKKISVQSSTRVDDGSVEHLLKMRNLLSLNIAGTAISDNSYAALLSGLPEIRDVIWFGQIEPVLGNLTACLPSVVAFLGVISNAKLFVQKCPNITHMFLYYPSKDISHLGQFKNVVSISIRNCSYTEIRFSDVIKRLGRGVEYLGTHRVDNIILDDVINYCTGLRSLSINFSEVTSTEMFHPELPHFQNLEKLEIKVNWGAFSFCSVLHLYVNLKVVHFVGMEQITNTVIRQIVAAGGFRNLTDFVVQYCGYVTMETALFLMQKCPNLTKIGNIGSWSHVTEDQVVTFLNTVRHNNVCLTLDT</sequence>
<dbReference type="OrthoDB" id="16120at2759"/>
<dbReference type="SUPFAM" id="SSF52047">
    <property type="entry name" value="RNI-like"/>
    <property type="match status" value="1"/>
</dbReference>
<dbReference type="GO" id="GO:0019005">
    <property type="term" value="C:SCF ubiquitin ligase complex"/>
    <property type="evidence" value="ECO:0007669"/>
    <property type="project" value="TreeGrafter"/>
</dbReference>
<proteinExistence type="predicted"/>
<dbReference type="AlphaFoldDB" id="A0A2J7Q5E4"/>
<organism evidence="1 2">
    <name type="scientific">Cryptotermes secundus</name>
    <dbReference type="NCBI Taxonomy" id="105785"/>
    <lineage>
        <taxon>Eukaryota</taxon>
        <taxon>Metazoa</taxon>
        <taxon>Ecdysozoa</taxon>
        <taxon>Arthropoda</taxon>
        <taxon>Hexapoda</taxon>
        <taxon>Insecta</taxon>
        <taxon>Pterygota</taxon>
        <taxon>Neoptera</taxon>
        <taxon>Polyneoptera</taxon>
        <taxon>Dictyoptera</taxon>
        <taxon>Blattodea</taxon>
        <taxon>Blattoidea</taxon>
        <taxon>Termitoidae</taxon>
        <taxon>Kalotermitidae</taxon>
        <taxon>Cryptotermitinae</taxon>
        <taxon>Cryptotermes</taxon>
    </lineage>
</organism>
<name>A0A2J7Q5E4_9NEOP</name>
<comment type="caution">
    <text evidence="1">The sequence shown here is derived from an EMBL/GenBank/DDBJ whole genome shotgun (WGS) entry which is preliminary data.</text>
</comment>
<accession>A0A2J7Q5E4</accession>
<dbReference type="EMBL" id="NEVH01017566">
    <property type="protein sequence ID" value="PNF23799.1"/>
    <property type="molecule type" value="Genomic_DNA"/>
</dbReference>
<dbReference type="STRING" id="105785.A0A2J7Q5E4"/>
<evidence type="ECO:0000313" key="2">
    <source>
        <dbReference type="Proteomes" id="UP000235965"/>
    </source>
</evidence>
<keyword evidence="2" id="KW-1185">Reference proteome</keyword>